<keyword evidence="2" id="KW-1185">Reference proteome</keyword>
<evidence type="ECO:0000313" key="2">
    <source>
        <dbReference type="Proteomes" id="UP000054248"/>
    </source>
</evidence>
<name>A0A0C3M2Q5_9AGAM</name>
<dbReference type="Proteomes" id="UP000054248">
    <property type="component" value="Unassembled WGS sequence"/>
</dbReference>
<reference evidence="1 2" key="1">
    <citation type="submission" date="2014-04" db="EMBL/GenBank/DDBJ databases">
        <authorList>
            <consortium name="DOE Joint Genome Institute"/>
            <person name="Kuo A."/>
            <person name="Girlanda M."/>
            <person name="Perotto S."/>
            <person name="Kohler A."/>
            <person name="Nagy L.G."/>
            <person name="Floudas D."/>
            <person name="Copeland A."/>
            <person name="Barry K.W."/>
            <person name="Cichocki N."/>
            <person name="Veneault-Fourrey C."/>
            <person name="LaButti K."/>
            <person name="Lindquist E.A."/>
            <person name="Lipzen A."/>
            <person name="Lundell T."/>
            <person name="Morin E."/>
            <person name="Murat C."/>
            <person name="Sun H."/>
            <person name="Tunlid A."/>
            <person name="Henrissat B."/>
            <person name="Grigoriev I.V."/>
            <person name="Hibbett D.S."/>
            <person name="Martin F."/>
            <person name="Nordberg H.P."/>
            <person name="Cantor M.N."/>
            <person name="Hua S.X."/>
        </authorList>
    </citation>
    <scope>NUCLEOTIDE SEQUENCE [LARGE SCALE GENOMIC DNA]</scope>
    <source>
        <strain evidence="1 2">MUT 4182</strain>
    </source>
</reference>
<reference evidence="2" key="2">
    <citation type="submission" date="2015-01" db="EMBL/GenBank/DDBJ databases">
        <title>Evolutionary Origins and Diversification of the Mycorrhizal Mutualists.</title>
        <authorList>
            <consortium name="DOE Joint Genome Institute"/>
            <consortium name="Mycorrhizal Genomics Consortium"/>
            <person name="Kohler A."/>
            <person name="Kuo A."/>
            <person name="Nagy L.G."/>
            <person name="Floudas D."/>
            <person name="Copeland A."/>
            <person name="Barry K.W."/>
            <person name="Cichocki N."/>
            <person name="Veneault-Fourrey C."/>
            <person name="LaButti K."/>
            <person name="Lindquist E.A."/>
            <person name="Lipzen A."/>
            <person name="Lundell T."/>
            <person name="Morin E."/>
            <person name="Murat C."/>
            <person name="Riley R."/>
            <person name="Ohm R."/>
            <person name="Sun H."/>
            <person name="Tunlid A."/>
            <person name="Henrissat B."/>
            <person name="Grigoriev I.V."/>
            <person name="Hibbett D.S."/>
            <person name="Martin F."/>
        </authorList>
    </citation>
    <scope>NUCLEOTIDE SEQUENCE [LARGE SCALE GENOMIC DNA]</scope>
    <source>
        <strain evidence="2">MUT 4182</strain>
    </source>
</reference>
<dbReference type="HOGENOM" id="CLU_3034109_0_0_1"/>
<proteinExistence type="predicted"/>
<dbReference type="AlphaFoldDB" id="A0A0C3M2Q5"/>
<gene>
    <name evidence="1" type="ORF">M407DRAFT_22765</name>
</gene>
<dbReference type="OrthoDB" id="2833448at2759"/>
<organism evidence="1 2">
    <name type="scientific">Tulasnella calospora MUT 4182</name>
    <dbReference type="NCBI Taxonomy" id="1051891"/>
    <lineage>
        <taxon>Eukaryota</taxon>
        <taxon>Fungi</taxon>
        <taxon>Dikarya</taxon>
        <taxon>Basidiomycota</taxon>
        <taxon>Agaricomycotina</taxon>
        <taxon>Agaricomycetes</taxon>
        <taxon>Cantharellales</taxon>
        <taxon>Tulasnellaceae</taxon>
        <taxon>Tulasnella</taxon>
    </lineage>
</organism>
<dbReference type="EMBL" id="KN823000">
    <property type="protein sequence ID" value="KIO27997.1"/>
    <property type="molecule type" value="Genomic_DNA"/>
</dbReference>
<sequence length="55" mass="6276">MAPITIQEFPTEILMQVLTLALPEDPWEWRMELVQQLALALAWPCFVYAGIVADC</sequence>
<protein>
    <submittedName>
        <fullName evidence="1">Uncharacterized protein</fullName>
    </submittedName>
</protein>
<evidence type="ECO:0000313" key="1">
    <source>
        <dbReference type="EMBL" id="KIO27997.1"/>
    </source>
</evidence>
<accession>A0A0C3M2Q5</accession>